<comment type="caution">
    <text evidence="4">The sequence shown here is derived from an EMBL/GenBank/DDBJ whole genome shotgun (WGS) entry which is preliminary data.</text>
</comment>
<dbReference type="InterPro" id="IPR000627">
    <property type="entry name" value="Intradiol_dOase_C"/>
</dbReference>
<evidence type="ECO:0000313" key="4">
    <source>
        <dbReference type="EMBL" id="OVE56514.1"/>
    </source>
</evidence>
<dbReference type="Proteomes" id="UP000196355">
    <property type="component" value="Unassembled WGS sequence"/>
</dbReference>
<accession>A0A202BYF3</accession>
<protein>
    <recommendedName>
        <fullName evidence="6">Intradiol ring-cleavage dioxygenases domain-containing protein</fullName>
    </recommendedName>
</protein>
<evidence type="ECO:0000313" key="5">
    <source>
        <dbReference type="Proteomes" id="UP000196355"/>
    </source>
</evidence>
<keyword evidence="1" id="KW-0732">Signal</keyword>
<dbReference type="InterPro" id="IPR015889">
    <property type="entry name" value="Intradiol_dOase_core"/>
</dbReference>
<dbReference type="PANTHER" id="PTHR34315:SF1">
    <property type="entry name" value="INTRADIOL RING-CLEAVAGE DIOXYGENASES DOMAIN-CONTAINING PROTEIN-RELATED"/>
    <property type="match status" value="1"/>
</dbReference>
<dbReference type="GO" id="GO:0016702">
    <property type="term" value="F:oxidoreductase activity, acting on single donors with incorporation of molecular oxygen, incorporation of two atoms of oxygen"/>
    <property type="evidence" value="ECO:0007669"/>
    <property type="project" value="InterPro"/>
</dbReference>
<proteinExistence type="predicted"/>
<sequence>MKRKDFLKSIGIVGASVPLMAFTGKNIMEDIMDEPSNQDLLSCTATASETAGPYPTPSSVSTSTLVRTNITEGTQTGIALTLTITVLNTNNNCLAVGSGYRVDIWHCNKRGYYSAYSGQPGIDGTQNTTGQTWLRGIQYTNANGQVTFTSIYPGWYTPRATHIHVQIYDASNNLLLTTQLAFPDAINTTVNTYYATSGTNSVTNTNDMVFSDSYASELMTVSGSTSAGYTATANIFVAGTLGVDDVSFETGGQFSNLTISPNPIADEAKVSFNLIQTSGVSAEILDVSGRIVKKIDKTNFSRGKNELKLDFSSLQPGNYILVFTVSNINGEFSQSKKFIKK</sequence>
<dbReference type="RefSeq" id="WP_165762988.1">
    <property type="nucleotide sequence ID" value="NZ_MVAG01000122.1"/>
</dbReference>
<dbReference type="Gene3D" id="2.60.130.10">
    <property type="entry name" value="Aromatic compound dioxygenase"/>
    <property type="match status" value="1"/>
</dbReference>
<organism evidence="4 5">
    <name type="scientific">Chryseobacterium mucoviscidosis</name>
    <dbReference type="NCBI Taxonomy" id="1945581"/>
    <lineage>
        <taxon>Bacteria</taxon>
        <taxon>Pseudomonadati</taxon>
        <taxon>Bacteroidota</taxon>
        <taxon>Flavobacteriia</taxon>
        <taxon>Flavobacteriales</taxon>
        <taxon>Weeksellaceae</taxon>
        <taxon>Chryseobacterium group</taxon>
        <taxon>Chryseobacterium</taxon>
    </lineage>
</organism>
<dbReference type="EMBL" id="MVAG01000122">
    <property type="protein sequence ID" value="OVE56514.1"/>
    <property type="molecule type" value="Genomic_DNA"/>
</dbReference>
<feature type="domain" description="Intradiol ring-cleavage dioxygenases" evidence="2">
    <location>
        <begin position="52"/>
        <end position="184"/>
    </location>
</feature>
<dbReference type="Pfam" id="PF00775">
    <property type="entry name" value="Dioxygenase_C"/>
    <property type="match status" value="1"/>
</dbReference>
<dbReference type="Pfam" id="PF18962">
    <property type="entry name" value="Por_Secre_tail"/>
    <property type="match status" value="1"/>
</dbReference>
<feature type="domain" description="Secretion system C-terminal sorting" evidence="3">
    <location>
        <begin position="259"/>
        <end position="327"/>
    </location>
</feature>
<keyword evidence="5" id="KW-1185">Reference proteome</keyword>
<evidence type="ECO:0000256" key="1">
    <source>
        <dbReference type="ARBA" id="ARBA00022729"/>
    </source>
</evidence>
<name>A0A202BYF3_9FLAO</name>
<evidence type="ECO:0000259" key="2">
    <source>
        <dbReference type="Pfam" id="PF00775"/>
    </source>
</evidence>
<evidence type="ECO:0008006" key="6">
    <source>
        <dbReference type="Google" id="ProtNLM"/>
    </source>
</evidence>
<evidence type="ECO:0000259" key="3">
    <source>
        <dbReference type="Pfam" id="PF18962"/>
    </source>
</evidence>
<dbReference type="GO" id="GO:0008199">
    <property type="term" value="F:ferric iron binding"/>
    <property type="evidence" value="ECO:0007669"/>
    <property type="project" value="InterPro"/>
</dbReference>
<dbReference type="PANTHER" id="PTHR34315">
    <property type="match status" value="1"/>
</dbReference>
<dbReference type="AlphaFoldDB" id="A0A202BYF3"/>
<reference evidence="5" key="1">
    <citation type="submission" date="2017-02" db="EMBL/GenBank/DDBJ databases">
        <authorList>
            <person name="Tetz G."/>
            <person name="Tetz V."/>
        </authorList>
    </citation>
    <scope>NUCLEOTIDE SEQUENCE [LARGE SCALE GENOMIC DNA]</scope>
    <source>
        <strain evidence="5">VT16-26</strain>
    </source>
</reference>
<dbReference type="NCBIfam" id="TIGR04183">
    <property type="entry name" value="Por_Secre_tail"/>
    <property type="match status" value="1"/>
</dbReference>
<gene>
    <name evidence="4" type="ORF">B0E34_13360</name>
</gene>
<dbReference type="SUPFAM" id="SSF49482">
    <property type="entry name" value="Aromatic compound dioxygenase"/>
    <property type="match status" value="1"/>
</dbReference>
<dbReference type="CDD" id="cd03457">
    <property type="entry name" value="intradiol_dioxygenase_like"/>
    <property type="match status" value="1"/>
</dbReference>
<dbReference type="InterPro" id="IPR026444">
    <property type="entry name" value="Secre_tail"/>
</dbReference>